<accession>A0ABR6NGZ7</accession>
<evidence type="ECO:0000313" key="1">
    <source>
        <dbReference type="EMBL" id="MBB5986536.1"/>
    </source>
</evidence>
<comment type="caution">
    <text evidence="1">The sequence shown here is derived from an EMBL/GenBank/DDBJ whole genome shotgun (WGS) entry which is preliminary data.</text>
</comment>
<name>A0ABR6NGZ7_9SPHN</name>
<protein>
    <submittedName>
        <fullName evidence="1">Uncharacterized protein</fullName>
    </submittedName>
</protein>
<dbReference type="EMBL" id="JACHKA010000001">
    <property type="protein sequence ID" value="MBB5986536.1"/>
    <property type="molecule type" value="Genomic_DNA"/>
</dbReference>
<reference evidence="1 2" key="1">
    <citation type="submission" date="2020-08" db="EMBL/GenBank/DDBJ databases">
        <title>Exploring microbial biodiversity for novel pathways involved in the catabolism of aromatic compounds derived from lignin.</title>
        <authorList>
            <person name="Elkins J."/>
        </authorList>
    </citation>
    <scope>NUCLEOTIDE SEQUENCE [LARGE SCALE GENOMIC DNA]</scope>
    <source>
        <strain evidence="1 2">B1D3A</strain>
    </source>
</reference>
<dbReference type="Proteomes" id="UP001138540">
    <property type="component" value="Unassembled WGS sequence"/>
</dbReference>
<evidence type="ECO:0000313" key="2">
    <source>
        <dbReference type="Proteomes" id="UP001138540"/>
    </source>
</evidence>
<keyword evidence="2" id="KW-1185">Reference proteome</keyword>
<organism evidence="1 2">
    <name type="scientific">Sphingobium lignivorans</name>
    <dbReference type="NCBI Taxonomy" id="2735886"/>
    <lineage>
        <taxon>Bacteria</taxon>
        <taxon>Pseudomonadati</taxon>
        <taxon>Pseudomonadota</taxon>
        <taxon>Alphaproteobacteria</taxon>
        <taxon>Sphingomonadales</taxon>
        <taxon>Sphingomonadaceae</taxon>
        <taxon>Sphingobium</taxon>
    </lineage>
</organism>
<sequence>MTIEAQIEELRAELGAISNPVEEAQIRAELAMALTEKARLEAAFGTGNAALE</sequence>
<proteinExistence type="predicted"/>
<gene>
    <name evidence="1" type="ORF">HNP60_002510</name>
</gene>
<dbReference type="RefSeq" id="WP_184154149.1">
    <property type="nucleotide sequence ID" value="NZ_JACHKA010000001.1"/>
</dbReference>